<feature type="compositionally biased region" description="Low complexity" evidence="13">
    <location>
        <begin position="118"/>
        <end position="134"/>
    </location>
</feature>
<protein>
    <recommendedName>
        <fullName evidence="12">CLIP domain-containing serine protease</fullName>
        <ecNumber evidence="12">3.4.21.-</ecNumber>
    </recommendedName>
</protein>
<dbReference type="PANTHER" id="PTHR24256">
    <property type="entry name" value="TRYPTASE-RELATED"/>
    <property type="match status" value="1"/>
</dbReference>
<evidence type="ECO:0000256" key="2">
    <source>
        <dbReference type="ARBA" id="ARBA00022525"/>
    </source>
</evidence>
<dbReference type="PROSITE" id="PS50240">
    <property type="entry name" value="TRYPSIN_DOM"/>
    <property type="match status" value="1"/>
</dbReference>
<dbReference type="GO" id="GO:0005576">
    <property type="term" value="C:extracellular region"/>
    <property type="evidence" value="ECO:0007669"/>
    <property type="project" value="UniProtKB-SubCell"/>
</dbReference>
<dbReference type="SMART" id="SM00020">
    <property type="entry name" value="Tryp_SPc"/>
    <property type="match status" value="1"/>
</dbReference>
<dbReference type="Proteomes" id="UP000008820">
    <property type="component" value="Chromosome 3"/>
</dbReference>
<evidence type="ECO:0000256" key="11">
    <source>
        <dbReference type="ARBA" id="ARBA00024195"/>
    </source>
</evidence>
<dbReference type="EnsemblMetazoa" id="AAEL026937-RA">
    <property type="protein sequence ID" value="AAEL026937-PA"/>
    <property type="gene ID" value="AAEL026937"/>
</dbReference>
<dbReference type="InterPro" id="IPR051487">
    <property type="entry name" value="Ser/Thr_Proteases_Immune/Dev"/>
</dbReference>
<gene>
    <name evidence="14" type="primary">5563569</name>
</gene>
<feature type="chain" id="PRO_5036530137" description="CLIP domain-containing serine protease" evidence="12">
    <location>
        <begin position="18"/>
        <end position="411"/>
    </location>
</feature>
<evidence type="ECO:0000256" key="12">
    <source>
        <dbReference type="RuleBase" id="RU366078"/>
    </source>
</evidence>
<evidence type="ECO:0000256" key="6">
    <source>
        <dbReference type="ARBA" id="ARBA00022801"/>
    </source>
</evidence>
<dbReference type="GO" id="GO:0006508">
    <property type="term" value="P:proteolysis"/>
    <property type="evidence" value="ECO:0007669"/>
    <property type="project" value="UniProtKB-KW"/>
</dbReference>
<dbReference type="InParanoid" id="A0A6I8U7H6"/>
<dbReference type="Pfam" id="PF00089">
    <property type="entry name" value="Trypsin"/>
    <property type="match status" value="1"/>
</dbReference>
<feature type="compositionally biased region" description="Polar residues" evidence="13">
    <location>
        <begin position="100"/>
        <end position="117"/>
    </location>
</feature>
<evidence type="ECO:0000313" key="15">
    <source>
        <dbReference type="Proteomes" id="UP000008820"/>
    </source>
</evidence>
<keyword evidence="9" id="KW-1015">Disulfide bond</keyword>
<dbReference type="InterPro" id="IPR038565">
    <property type="entry name" value="CLIP_sf"/>
</dbReference>
<dbReference type="InterPro" id="IPR043504">
    <property type="entry name" value="Peptidase_S1_PA_chymotrypsin"/>
</dbReference>
<comment type="similarity">
    <text evidence="11 12">Belongs to the peptidase S1 family. CLIP subfamily.</text>
</comment>
<dbReference type="SUPFAM" id="SSF50494">
    <property type="entry name" value="Trypsin-like serine proteases"/>
    <property type="match status" value="1"/>
</dbReference>
<dbReference type="PRINTS" id="PR00722">
    <property type="entry name" value="CHYMOTRYPSIN"/>
</dbReference>
<keyword evidence="10" id="KW-0325">Glycoprotein</keyword>
<dbReference type="Gene3D" id="3.30.1640.30">
    <property type="match status" value="1"/>
</dbReference>
<dbReference type="CDD" id="cd00190">
    <property type="entry name" value="Tryp_SPc"/>
    <property type="match status" value="1"/>
</dbReference>
<dbReference type="InterPro" id="IPR018114">
    <property type="entry name" value="TRYPSIN_HIS"/>
</dbReference>
<evidence type="ECO:0000256" key="1">
    <source>
        <dbReference type="ARBA" id="ARBA00004613"/>
    </source>
</evidence>
<dbReference type="OrthoDB" id="547031at2759"/>
<evidence type="ECO:0000256" key="4">
    <source>
        <dbReference type="ARBA" id="ARBA00022670"/>
    </source>
</evidence>
<dbReference type="Gene3D" id="2.40.10.10">
    <property type="entry name" value="Trypsin-like serine proteases"/>
    <property type="match status" value="2"/>
</dbReference>
<reference evidence="14 15" key="1">
    <citation type="submission" date="2017-06" db="EMBL/GenBank/DDBJ databases">
        <title>Aedes aegypti genome working group (AGWG) sequencing and assembly.</title>
        <authorList>
            <consortium name="Aedes aegypti Genome Working Group (AGWG)"/>
            <person name="Matthews B.J."/>
        </authorList>
    </citation>
    <scope>NUCLEOTIDE SEQUENCE [LARGE SCALE GENOMIC DNA]</scope>
    <source>
        <strain evidence="14 15">LVP_AGWG</strain>
    </source>
</reference>
<dbReference type="GO" id="GO:0045087">
    <property type="term" value="P:innate immune response"/>
    <property type="evidence" value="ECO:0007669"/>
    <property type="project" value="UniProtKB-KW"/>
</dbReference>
<evidence type="ECO:0000256" key="13">
    <source>
        <dbReference type="SAM" id="MobiDB-lite"/>
    </source>
</evidence>
<keyword evidence="7 12" id="KW-0720">Serine protease</keyword>
<keyword evidence="8" id="KW-0391">Immunity</keyword>
<comment type="subcellular location">
    <subcellularLocation>
        <location evidence="1 12">Secreted</location>
    </subcellularLocation>
</comment>
<dbReference type="AlphaFoldDB" id="A0A6I8U7H6"/>
<proteinExistence type="inferred from homology"/>
<keyword evidence="4 12" id="KW-0645">Protease</keyword>
<accession>A0A6I8U7H6</accession>
<dbReference type="SMART" id="SM00680">
    <property type="entry name" value="CLIP"/>
    <property type="match status" value="1"/>
</dbReference>
<evidence type="ECO:0000256" key="10">
    <source>
        <dbReference type="ARBA" id="ARBA00023180"/>
    </source>
</evidence>
<dbReference type="InterPro" id="IPR022700">
    <property type="entry name" value="CLIP"/>
</dbReference>
<reference evidence="14" key="2">
    <citation type="submission" date="2020-05" db="UniProtKB">
        <authorList>
            <consortium name="EnsemblMetazoa"/>
        </authorList>
    </citation>
    <scope>IDENTIFICATION</scope>
    <source>
        <strain evidence="14">LVP_AGWG</strain>
    </source>
</reference>
<keyword evidence="15" id="KW-1185">Reference proteome</keyword>
<organism evidence="14 15">
    <name type="scientific">Aedes aegypti</name>
    <name type="common">Yellowfever mosquito</name>
    <name type="synonym">Culex aegypti</name>
    <dbReference type="NCBI Taxonomy" id="7159"/>
    <lineage>
        <taxon>Eukaryota</taxon>
        <taxon>Metazoa</taxon>
        <taxon>Ecdysozoa</taxon>
        <taxon>Arthropoda</taxon>
        <taxon>Hexapoda</taxon>
        <taxon>Insecta</taxon>
        <taxon>Pterygota</taxon>
        <taxon>Neoptera</taxon>
        <taxon>Endopterygota</taxon>
        <taxon>Diptera</taxon>
        <taxon>Nematocera</taxon>
        <taxon>Culicoidea</taxon>
        <taxon>Culicidae</taxon>
        <taxon>Culicinae</taxon>
        <taxon>Aedini</taxon>
        <taxon>Aedes</taxon>
        <taxon>Stegomyia</taxon>
    </lineage>
</organism>
<evidence type="ECO:0000256" key="8">
    <source>
        <dbReference type="ARBA" id="ARBA00022859"/>
    </source>
</evidence>
<evidence type="ECO:0000256" key="5">
    <source>
        <dbReference type="ARBA" id="ARBA00022729"/>
    </source>
</evidence>
<dbReference type="PROSITE" id="PS00134">
    <property type="entry name" value="TRYPSIN_HIS"/>
    <property type="match status" value="1"/>
</dbReference>
<feature type="region of interest" description="Disordered" evidence="13">
    <location>
        <begin position="100"/>
        <end position="134"/>
    </location>
</feature>
<dbReference type="InterPro" id="IPR001314">
    <property type="entry name" value="Peptidase_S1A"/>
</dbReference>
<keyword evidence="2 12" id="KW-0964">Secreted</keyword>
<evidence type="ECO:0000256" key="9">
    <source>
        <dbReference type="ARBA" id="ARBA00023157"/>
    </source>
</evidence>
<dbReference type="Pfam" id="PF12032">
    <property type="entry name" value="CLIP"/>
    <property type="match status" value="1"/>
</dbReference>
<evidence type="ECO:0000313" key="14">
    <source>
        <dbReference type="EnsemblMetazoa" id="AAEL026937-PA"/>
    </source>
</evidence>
<dbReference type="EC" id="3.4.21.-" evidence="12"/>
<sequence length="411" mass="45346">MGPWILAVVFLTATVGSVTFNDRCIDLDGFVGRCVKLSKCETLADIWRSPIRTIKQSERLADSLCGKYRRNPLVCCVDDRTSSIEGNAIQFAKPSSVTSVTNGPELSTTRRSWSDRISTTSTTKTTRSTTTSRTTKPMITATTTFRSTTAEAIESSDEMAFQRTTLTEFPWSALIQYRKLPGIYGFHCGGTLINERHVVTAAHCIKAIPKNWQISLVRLGEFNIKNSGADCDVDQCSNPPLDVDIDQIIVHENYVTRLLSQYHDIALIRLLQVVRSTDYVRPIELPFPGIEGMLLNSLTTAVSAGWGRTKTGSASSLKMKVLLNLQRLDDCTESYKTAGIKVRDGQLCASEWRGTGVCSCDSGGPLMVQLSGQYYLIGIVSFGPTKCGLKNAPGVYTSVLRYIDWISKNIY</sequence>
<keyword evidence="3" id="KW-0399">Innate immunity</keyword>
<evidence type="ECO:0000256" key="3">
    <source>
        <dbReference type="ARBA" id="ARBA00022588"/>
    </source>
</evidence>
<dbReference type="InterPro" id="IPR001254">
    <property type="entry name" value="Trypsin_dom"/>
</dbReference>
<dbReference type="InterPro" id="IPR009003">
    <property type="entry name" value="Peptidase_S1_PA"/>
</dbReference>
<keyword evidence="5 12" id="KW-0732">Signal</keyword>
<comment type="domain">
    <text evidence="12">The clip domain consists of 35-55 residues which are 'knitted' together usually by 3 conserved disulfide bonds forming a clip-like compact structure.</text>
</comment>
<feature type="signal peptide" evidence="12">
    <location>
        <begin position="1"/>
        <end position="17"/>
    </location>
</feature>
<evidence type="ECO:0000256" key="7">
    <source>
        <dbReference type="ARBA" id="ARBA00022825"/>
    </source>
</evidence>
<name>A0A6I8U7H6_AEDAE</name>
<dbReference type="GO" id="GO:0004252">
    <property type="term" value="F:serine-type endopeptidase activity"/>
    <property type="evidence" value="ECO:0007669"/>
    <property type="project" value="UniProtKB-UniRule"/>
</dbReference>
<dbReference type="FunFam" id="2.40.10.10:FF:000028">
    <property type="entry name" value="Serine protease easter"/>
    <property type="match status" value="1"/>
</dbReference>
<keyword evidence="6 12" id="KW-0378">Hydrolase</keyword>